<dbReference type="Proteomes" id="UP000199197">
    <property type="component" value="Unassembled WGS sequence"/>
</dbReference>
<evidence type="ECO:0000313" key="5">
    <source>
        <dbReference type="Proteomes" id="UP000199197"/>
    </source>
</evidence>
<dbReference type="InterPro" id="IPR050625">
    <property type="entry name" value="ParA/MinD_ATPase"/>
</dbReference>
<dbReference type="GO" id="GO:0005524">
    <property type="term" value="F:ATP binding"/>
    <property type="evidence" value="ECO:0007669"/>
    <property type="project" value="UniProtKB-KW"/>
</dbReference>
<evidence type="ECO:0000256" key="2">
    <source>
        <dbReference type="ARBA" id="ARBA00022840"/>
    </source>
</evidence>
<dbReference type="PANTHER" id="PTHR43384:SF6">
    <property type="entry name" value="SEPTUM SITE-DETERMINING PROTEIN MIND HOMOLOG, CHLOROPLASTIC"/>
    <property type="match status" value="1"/>
</dbReference>
<sequence length="296" mass="32984">MPFTTASEKERDRIIEQILSEIPEVERKIEEGRRIIVTGKGGVGKTVVSSVLAYLFSNAGFNVLAVDEDPQMNLPFALGIPIDKANEITPLNKQIDYIEEKTGARPGTGWGLFFRLNPDVSDVVERFGIKINEKLNLLVMGTVSQPAVGCACPENDLLQAVVNYINLRKNEVIIMDTEAGLEHFGRAIAKGFHHAIIVSEPTFNSIYVMTQAVKLAQGLGIPKIHIVFNKVRNEKDKIVKLLSQLDSKVSDLPVYFLPYDEDIYNSEPCVIPAIESSNSQFFKAMLEFFKNLVNDL</sequence>
<dbReference type="PANTHER" id="PTHR43384">
    <property type="entry name" value="SEPTUM SITE-DETERMINING PROTEIN MIND HOMOLOG, CHLOROPLASTIC-RELATED"/>
    <property type="match status" value="1"/>
</dbReference>
<name>A0A0P1NZR1_9BACT</name>
<evidence type="ECO:0000259" key="3">
    <source>
        <dbReference type="Pfam" id="PF01656"/>
    </source>
</evidence>
<dbReference type="InterPro" id="IPR002586">
    <property type="entry name" value="CobQ/CobB/MinD/ParA_Nub-bd_dom"/>
</dbReference>
<keyword evidence="5" id="KW-1185">Reference proteome</keyword>
<feature type="domain" description="CobQ/CobB/MinD/ParA nucleotide binding" evidence="3">
    <location>
        <begin position="35"/>
        <end position="265"/>
    </location>
</feature>
<dbReference type="InterPro" id="IPR027417">
    <property type="entry name" value="P-loop_NTPase"/>
</dbReference>
<evidence type="ECO:0000313" key="4">
    <source>
        <dbReference type="EMBL" id="CUT04562.1"/>
    </source>
</evidence>
<dbReference type="RefSeq" id="WP_092350912.1">
    <property type="nucleotide sequence ID" value="NZ_CZVW01000025.1"/>
</dbReference>
<dbReference type="Gene3D" id="3.40.50.300">
    <property type="entry name" value="P-loop containing nucleotide triphosphate hydrolases"/>
    <property type="match status" value="1"/>
</dbReference>
<dbReference type="InterPro" id="IPR014433">
    <property type="entry name" value="CooC"/>
</dbReference>
<evidence type="ECO:0000256" key="1">
    <source>
        <dbReference type="ARBA" id="ARBA00022741"/>
    </source>
</evidence>
<dbReference type="GO" id="GO:0005829">
    <property type="term" value="C:cytosol"/>
    <property type="evidence" value="ECO:0007669"/>
    <property type="project" value="TreeGrafter"/>
</dbReference>
<dbReference type="EMBL" id="CZVW01000025">
    <property type="protein sequence ID" value="CUT04562.1"/>
    <property type="molecule type" value="Genomic_DNA"/>
</dbReference>
<keyword evidence="2" id="KW-0067">ATP-binding</keyword>
<dbReference type="AlphaFoldDB" id="A0A0P1NZR1"/>
<dbReference type="GO" id="GO:0016887">
    <property type="term" value="F:ATP hydrolysis activity"/>
    <property type="evidence" value="ECO:0007669"/>
    <property type="project" value="TreeGrafter"/>
</dbReference>
<accession>A0A0P1NZR1</accession>
<dbReference type="SUPFAM" id="SSF52540">
    <property type="entry name" value="P-loop containing nucleoside triphosphate hydrolases"/>
    <property type="match status" value="1"/>
</dbReference>
<organism evidence="4 5">
    <name type="scientific">Candidatus Chryseopegocella kryptomonas</name>
    <dbReference type="NCBI Taxonomy" id="1633643"/>
    <lineage>
        <taxon>Bacteria</taxon>
        <taxon>Pseudomonadati</taxon>
        <taxon>Candidatus Kryptoniota</taxon>
        <taxon>Candidatus Chryseopegocella</taxon>
    </lineage>
</organism>
<dbReference type="Pfam" id="PF01656">
    <property type="entry name" value="CbiA"/>
    <property type="match status" value="1"/>
</dbReference>
<dbReference type="OrthoDB" id="7346657at2"/>
<dbReference type="GO" id="GO:0051782">
    <property type="term" value="P:negative regulation of cell division"/>
    <property type="evidence" value="ECO:0007669"/>
    <property type="project" value="TreeGrafter"/>
</dbReference>
<proteinExistence type="predicted"/>
<dbReference type="PIRSF" id="PIRSF005647">
    <property type="entry name" value="CooC"/>
    <property type="match status" value="1"/>
</dbReference>
<keyword evidence="1" id="KW-0547">Nucleotide-binding</keyword>
<protein>
    <submittedName>
        <fullName evidence="4">CO dehydrogenase maturation factor</fullName>
    </submittedName>
</protein>
<dbReference type="GO" id="GO:0009898">
    <property type="term" value="C:cytoplasmic side of plasma membrane"/>
    <property type="evidence" value="ECO:0007669"/>
    <property type="project" value="TreeGrafter"/>
</dbReference>
<gene>
    <name evidence="4" type="ORF">JGI23_01751</name>
</gene>
<reference evidence="5" key="1">
    <citation type="submission" date="2015-11" db="EMBL/GenBank/DDBJ databases">
        <authorList>
            <person name="Varghese N."/>
        </authorList>
    </citation>
    <scope>NUCLEOTIDE SEQUENCE [LARGE SCALE GENOMIC DNA]</scope>
    <source>
        <strain evidence="5">JGI-23</strain>
    </source>
</reference>